<dbReference type="AlphaFoldDB" id="A0A517YVL1"/>
<keyword evidence="2" id="KW-0326">Glycosidase</keyword>
<evidence type="ECO:0000256" key="1">
    <source>
        <dbReference type="ARBA" id="ARBA00022801"/>
    </source>
</evidence>
<evidence type="ECO:0000256" key="2">
    <source>
        <dbReference type="ARBA" id="ARBA00023295"/>
    </source>
</evidence>
<dbReference type="CDD" id="cd15482">
    <property type="entry name" value="Sialidase_non-viral"/>
    <property type="match status" value="1"/>
</dbReference>
<keyword evidence="4" id="KW-1185">Reference proteome</keyword>
<proteinExistence type="predicted"/>
<dbReference type="KEGG" id="pcor:KS4_23320"/>
<dbReference type="InterPro" id="IPR023296">
    <property type="entry name" value="Glyco_hydro_beta-prop_sf"/>
</dbReference>
<dbReference type="InterPro" id="IPR013320">
    <property type="entry name" value="ConA-like_dom_sf"/>
</dbReference>
<evidence type="ECO:0000313" key="3">
    <source>
        <dbReference type="EMBL" id="QDU34265.1"/>
    </source>
</evidence>
<gene>
    <name evidence="3" type="ORF">KS4_23320</name>
</gene>
<dbReference type="SUPFAM" id="SSF75005">
    <property type="entry name" value="Arabinanase/levansucrase/invertase"/>
    <property type="match status" value="1"/>
</dbReference>
<dbReference type="RefSeq" id="WP_145077958.1">
    <property type="nucleotide sequence ID" value="NZ_CP036425.1"/>
</dbReference>
<dbReference type="OrthoDB" id="9807193at2"/>
<dbReference type="Proteomes" id="UP000317369">
    <property type="component" value="Chromosome"/>
</dbReference>
<dbReference type="Gene3D" id="2.115.10.20">
    <property type="entry name" value="Glycosyl hydrolase domain, family 43"/>
    <property type="match status" value="1"/>
</dbReference>
<dbReference type="EMBL" id="CP036425">
    <property type="protein sequence ID" value="QDU34265.1"/>
    <property type="molecule type" value="Genomic_DNA"/>
</dbReference>
<keyword evidence="1" id="KW-0378">Hydrolase</keyword>
<sequence>MATNISKASLDNTSDWSKVQDSKCKDICVYQSGKRVPTYIENGDLANKTAVVWYRADSSKTIQITGGVTPSGKTYIGSELQPATQIDLSANHTDGGGHNPIASYLHPSVVDFGQAWNGYRYWMTATPFDVSGDDYEDGFVFVSNDGASWTAFDVDGGGNSNITSIFPNQINRFHSDHRLLIDDNKLVCYYRRNATDLPGKKETILRIESSDGQNWSAPVECITSDDNPTHYMSPSVIKRGENDWLMFVSRLDVSDDAQTRVVRLVSSDGVNWSEQGFVGMALPDFVNGPWHNDVQHDAVNDRLIMLFPTGRRSIQDPTWQGMFMLAYSYDWGLTWQLDEMPLVGGRTQSYMRDRCYKGCLLDLGGGNWRVFISGRNADDTAWVVGRLDTAITAIPRSCPNITSVFLGGDDFEDDNFDSTPMWRQREGNASVSGGVIDVNRSAGQAGVVVMGELLGSKFTMAFNFKLKSINSLARIYGASGSGFLWNDFSARDEVMLRPGHAEKSPLPANTDWHKCEIVRDGSSWTIKLDGATVHTATYDDGGKQGGVELGGSGSAVGDGVLIKDVMWYDHTRVGISTEQLNPVVKSYRKDSIAPGMGMGFGY</sequence>
<reference evidence="3 4" key="1">
    <citation type="submission" date="2019-02" db="EMBL/GenBank/DDBJ databases">
        <title>Deep-cultivation of Planctomycetes and their phenomic and genomic characterization uncovers novel biology.</title>
        <authorList>
            <person name="Wiegand S."/>
            <person name="Jogler M."/>
            <person name="Boedeker C."/>
            <person name="Pinto D."/>
            <person name="Vollmers J."/>
            <person name="Rivas-Marin E."/>
            <person name="Kohn T."/>
            <person name="Peeters S.H."/>
            <person name="Heuer A."/>
            <person name="Rast P."/>
            <person name="Oberbeckmann S."/>
            <person name="Bunk B."/>
            <person name="Jeske O."/>
            <person name="Meyerdierks A."/>
            <person name="Storesund J.E."/>
            <person name="Kallscheuer N."/>
            <person name="Luecker S."/>
            <person name="Lage O.M."/>
            <person name="Pohl T."/>
            <person name="Merkel B.J."/>
            <person name="Hornburger P."/>
            <person name="Mueller R.-W."/>
            <person name="Bruemmer F."/>
            <person name="Labrenz M."/>
            <person name="Spormann A.M."/>
            <person name="Op den Camp H."/>
            <person name="Overmann J."/>
            <person name="Amann R."/>
            <person name="Jetten M.S.M."/>
            <person name="Mascher T."/>
            <person name="Medema M.H."/>
            <person name="Devos D.P."/>
            <person name="Kaster A.-K."/>
            <person name="Ovreas L."/>
            <person name="Rohde M."/>
            <person name="Galperin M.Y."/>
            <person name="Jogler C."/>
        </authorList>
    </citation>
    <scope>NUCLEOTIDE SEQUENCE [LARGE SCALE GENOMIC DNA]</scope>
    <source>
        <strain evidence="3 4">KS4</strain>
    </source>
</reference>
<name>A0A517YVL1_9BACT</name>
<dbReference type="SUPFAM" id="SSF49899">
    <property type="entry name" value="Concanavalin A-like lectins/glucanases"/>
    <property type="match status" value="1"/>
</dbReference>
<evidence type="ECO:0000313" key="4">
    <source>
        <dbReference type="Proteomes" id="UP000317369"/>
    </source>
</evidence>
<accession>A0A517YVL1</accession>
<organism evidence="3 4">
    <name type="scientific">Poriferisphaera corsica</name>
    <dbReference type="NCBI Taxonomy" id="2528020"/>
    <lineage>
        <taxon>Bacteria</taxon>
        <taxon>Pseudomonadati</taxon>
        <taxon>Planctomycetota</taxon>
        <taxon>Phycisphaerae</taxon>
        <taxon>Phycisphaerales</taxon>
        <taxon>Phycisphaeraceae</taxon>
        <taxon>Poriferisphaera</taxon>
    </lineage>
</organism>
<protein>
    <submittedName>
        <fullName evidence="3">Uncharacterized protein</fullName>
    </submittedName>
</protein>
<dbReference type="GO" id="GO:0016798">
    <property type="term" value="F:hydrolase activity, acting on glycosyl bonds"/>
    <property type="evidence" value="ECO:0007669"/>
    <property type="project" value="UniProtKB-KW"/>
</dbReference>